<accession>B8I2Z5</accession>
<evidence type="ECO:0000313" key="3">
    <source>
        <dbReference type="EMBL" id="ACL76138.1"/>
    </source>
</evidence>
<dbReference type="SUPFAM" id="SSF48179">
    <property type="entry name" value="6-phosphogluconate dehydrogenase C-terminal domain-like"/>
    <property type="match status" value="1"/>
</dbReference>
<dbReference type="InterPro" id="IPR019665">
    <property type="entry name" value="OxRdtase/DH_put_Rossmann_dom"/>
</dbReference>
<sequence>MNVGFIGAGKVGNTFGKYFEQNNIELTGYFDTDINAAQEAADFTRSGLFTSVSELVKSSDMIFITTTDNSIEKVWNIVKQLSIKGKIICHCSGALSSDIFTGIDKKGGFGYSIHPLFSCSSKTASYKELYNALITIEGSREHLQEVEELFRGLGNDTRIIDSTQKIKYHAAAVFASNQVIALAGQGTDILEQCGFSRNEAIKSVLFLMGHAIENIEKQGLVEALTGPVERNDVMTVRKHLQILSEEEKEIYISLSKKLIDIAKEKNPENNYVELENLLEHN</sequence>
<dbReference type="OrthoDB" id="9810755at2"/>
<feature type="domain" description="DUF2520" evidence="2">
    <location>
        <begin position="133"/>
        <end position="257"/>
    </location>
</feature>
<dbReference type="STRING" id="394503.Ccel_1788"/>
<evidence type="ECO:0000259" key="1">
    <source>
        <dbReference type="Pfam" id="PF10727"/>
    </source>
</evidence>
<evidence type="ECO:0008006" key="5">
    <source>
        <dbReference type="Google" id="ProtNLM"/>
    </source>
</evidence>
<proteinExistence type="predicted"/>
<reference evidence="3 4" key="1">
    <citation type="submission" date="2009-01" db="EMBL/GenBank/DDBJ databases">
        <title>Complete sequence of Clostridium cellulolyticum H10.</title>
        <authorList>
            <consortium name="US DOE Joint Genome Institute"/>
            <person name="Lucas S."/>
            <person name="Copeland A."/>
            <person name="Lapidus A."/>
            <person name="Glavina del Rio T."/>
            <person name="Dalin E."/>
            <person name="Tice H."/>
            <person name="Bruce D."/>
            <person name="Goodwin L."/>
            <person name="Pitluck S."/>
            <person name="Chertkov O."/>
            <person name="Saunders E."/>
            <person name="Brettin T."/>
            <person name="Detter J.C."/>
            <person name="Han C."/>
            <person name="Larimer F."/>
            <person name="Land M."/>
            <person name="Hauser L."/>
            <person name="Kyrpides N."/>
            <person name="Ivanova N."/>
            <person name="Zhou J."/>
            <person name="Richardson P."/>
        </authorList>
    </citation>
    <scope>NUCLEOTIDE SEQUENCE [LARGE SCALE GENOMIC DNA]</scope>
    <source>
        <strain evidence="4">ATCC 35319 / DSM 5812 / JCM 6584 / H10</strain>
    </source>
</reference>
<dbReference type="PANTHER" id="PTHR40459:SF1">
    <property type="entry name" value="CONSERVED HYPOTHETICAL ALANINE AND LEUCINE RICH PROTEIN"/>
    <property type="match status" value="1"/>
</dbReference>
<keyword evidence="4" id="KW-1185">Reference proteome</keyword>
<evidence type="ECO:0000313" key="4">
    <source>
        <dbReference type="Proteomes" id="UP000001349"/>
    </source>
</evidence>
<dbReference type="Gene3D" id="3.40.50.720">
    <property type="entry name" value="NAD(P)-binding Rossmann-like Domain"/>
    <property type="match status" value="1"/>
</dbReference>
<dbReference type="InterPro" id="IPR036291">
    <property type="entry name" value="NAD(P)-bd_dom_sf"/>
</dbReference>
<dbReference type="SUPFAM" id="SSF51735">
    <property type="entry name" value="NAD(P)-binding Rossmann-fold domains"/>
    <property type="match status" value="1"/>
</dbReference>
<dbReference type="HOGENOM" id="CLU_055635_1_0_9"/>
<dbReference type="eggNOG" id="COG5495">
    <property type="taxonomic scope" value="Bacteria"/>
</dbReference>
<dbReference type="AlphaFoldDB" id="B8I2Z5"/>
<gene>
    <name evidence="3" type="ordered locus">Ccel_1788</name>
</gene>
<dbReference type="PANTHER" id="PTHR40459">
    <property type="entry name" value="CONSERVED HYPOTHETICAL ALANINE AND LEUCINE RICH PROTEIN"/>
    <property type="match status" value="1"/>
</dbReference>
<dbReference type="Pfam" id="PF10727">
    <property type="entry name" value="Rossmann-like"/>
    <property type="match status" value="1"/>
</dbReference>
<dbReference type="InterPro" id="IPR018931">
    <property type="entry name" value="DUF2520"/>
</dbReference>
<organism evidence="3 4">
    <name type="scientific">Ruminiclostridium cellulolyticum (strain ATCC 35319 / DSM 5812 / JCM 6584 / H10)</name>
    <name type="common">Clostridium cellulolyticum</name>
    <dbReference type="NCBI Taxonomy" id="394503"/>
    <lineage>
        <taxon>Bacteria</taxon>
        <taxon>Bacillati</taxon>
        <taxon>Bacillota</taxon>
        <taxon>Clostridia</taxon>
        <taxon>Eubacteriales</taxon>
        <taxon>Oscillospiraceae</taxon>
        <taxon>Ruminiclostridium</taxon>
    </lineage>
</organism>
<evidence type="ECO:0000259" key="2">
    <source>
        <dbReference type="Pfam" id="PF10728"/>
    </source>
</evidence>
<protein>
    <recommendedName>
        <fullName evidence="5">DUF2520 domain-containing protein</fullName>
    </recommendedName>
</protein>
<dbReference type="InterPro" id="IPR037108">
    <property type="entry name" value="TM1727-like_C_sf"/>
</dbReference>
<feature type="domain" description="Putative oxidoreductase/dehydrogenase Rossmann-like" evidence="1">
    <location>
        <begin position="2"/>
        <end position="115"/>
    </location>
</feature>
<dbReference type="KEGG" id="cce:Ccel_1788"/>
<dbReference type="RefSeq" id="WP_015925253.1">
    <property type="nucleotide sequence ID" value="NC_011898.1"/>
</dbReference>
<dbReference type="Proteomes" id="UP000001349">
    <property type="component" value="Chromosome"/>
</dbReference>
<dbReference type="Pfam" id="PF10728">
    <property type="entry name" value="DUF2520"/>
    <property type="match status" value="1"/>
</dbReference>
<dbReference type="Gene3D" id="1.10.1040.20">
    <property type="entry name" value="ProC-like, C-terminal domain"/>
    <property type="match status" value="1"/>
</dbReference>
<dbReference type="InterPro" id="IPR008927">
    <property type="entry name" value="6-PGluconate_DH-like_C_sf"/>
</dbReference>
<name>B8I2Z5_RUMCH</name>
<dbReference type="EMBL" id="CP001348">
    <property type="protein sequence ID" value="ACL76138.1"/>
    <property type="molecule type" value="Genomic_DNA"/>
</dbReference>